<accession>A0A420YIJ8</accession>
<keyword evidence="3" id="KW-1185">Reference proteome</keyword>
<gene>
    <name evidence="2" type="ORF">DL546_009379</name>
</gene>
<dbReference type="OrthoDB" id="5287295at2759"/>
<keyword evidence="1" id="KW-1133">Transmembrane helix</keyword>
<comment type="caution">
    <text evidence="2">The sequence shown here is derived from an EMBL/GenBank/DDBJ whole genome shotgun (WGS) entry which is preliminary data.</text>
</comment>
<organism evidence="2 3">
    <name type="scientific">Coniochaeta pulveracea</name>
    <dbReference type="NCBI Taxonomy" id="177199"/>
    <lineage>
        <taxon>Eukaryota</taxon>
        <taxon>Fungi</taxon>
        <taxon>Dikarya</taxon>
        <taxon>Ascomycota</taxon>
        <taxon>Pezizomycotina</taxon>
        <taxon>Sordariomycetes</taxon>
        <taxon>Sordariomycetidae</taxon>
        <taxon>Coniochaetales</taxon>
        <taxon>Coniochaetaceae</taxon>
        <taxon>Coniochaeta</taxon>
    </lineage>
</organism>
<dbReference type="EMBL" id="QVQW01000008">
    <property type="protein sequence ID" value="RKU47704.1"/>
    <property type="molecule type" value="Genomic_DNA"/>
</dbReference>
<keyword evidence="1" id="KW-0472">Membrane</keyword>
<protein>
    <submittedName>
        <fullName evidence="2">Uncharacterized protein</fullName>
    </submittedName>
</protein>
<proteinExistence type="predicted"/>
<evidence type="ECO:0000313" key="3">
    <source>
        <dbReference type="Proteomes" id="UP000275385"/>
    </source>
</evidence>
<evidence type="ECO:0000313" key="2">
    <source>
        <dbReference type="EMBL" id="RKU47704.1"/>
    </source>
</evidence>
<feature type="transmembrane region" description="Helical" evidence="1">
    <location>
        <begin position="12"/>
        <end position="34"/>
    </location>
</feature>
<dbReference type="AlphaFoldDB" id="A0A420YIJ8"/>
<evidence type="ECO:0000256" key="1">
    <source>
        <dbReference type="SAM" id="Phobius"/>
    </source>
</evidence>
<sequence length="195" mass="21519">MAIQLPAGARGAAAGVLAYSVICLLMSISLLWLIVNHKERASYLAMLSGFVTVNVVASIVQQVHTMVWWNDVKQAQHRFLVDHVGNPEVAITGGSAGVDLAFFYVQYYTYNVDGLIVLFWAFELMSSVYQLQIRQRIGPHVRKGVKCVAVLLPVLQVGLLHIKVVQSSTPAFLFVHNVFSKKASSHSNPLTLQRS</sequence>
<keyword evidence="1" id="KW-0812">Transmembrane</keyword>
<dbReference type="Proteomes" id="UP000275385">
    <property type="component" value="Unassembled WGS sequence"/>
</dbReference>
<name>A0A420YIJ8_9PEZI</name>
<feature type="transmembrane region" description="Helical" evidence="1">
    <location>
        <begin position="41"/>
        <end position="60"/>
    </location>
</feature>
<reference evidence="2 3" key="1">
    <citation type="submission" date="2018-08" db="EMBL/GenBank/DDBJ databases">
        <title>Draft genome of the lignicolous fungus Coniochaeta pulveracea.</title>
        <authorList>
            <person name="Borstlap C.J."/>
            <person name="De Witt R.N."/>
            <person name="Botha A."/>
            <person name="Volschenk H."/>
        </authorList>
    </citation>
    <scope>NUCLEOTIDE SEQUENCE [LARGE SCALE GENOMIC DNA]</scope>
    <source>
        <strain evidence="2 3">CAB683</strain>
    </source>
</reference>
<feature type="transmembrane region" description="Helical" evidence="1">
    <location>
        <begin position="107"/>
        <end position="126"/>
    </location>
</feature>